<organism evidence="1 2">
    <name type="scientific">Jaminaea rosea</name>
    <dbReference type="NCBI Taxonomy" id="1569628"/>
    <lineage>
        <taxon>Eukaryota</taxon>
        <taxon>Fungi</taxon>
        <taxon>Dikarya</taxon>
        <taxon>Basidiomycota</taxon>
        <taxon>Ustilaginomycotina</taxon>
        <taxon>Exobasidiomycetes</taxon>
        <taxon>Microstromatales</taxon>
        <taxon>Microstromatales incertae sedis</taxon>
        <taxon>Jaminaea</taxon>
    </lineage>
</organism>
<sequence>MTLSPLVPLIRTPSTPSPLVWCRAAPFSPSPLPQSAGSWLHGRKFCFICPAAVRRRAVPRVSVRVCSLRDVAFGFASLLAASLSAAAVLCRCSMGYQAQAGRLVSQYDEGARSFVGESAMIAAMVNAMLSGHARWL</sequence>
<accession>A0A316USD0</accession>
<dbReference type="AlphaFoldDB" id="A0A316USD0"/>
<dbReference type="Proteomes" id="UP000245884">
    <property type="component" value="Unassembled WGS sequence"/>
</dbReference>
<dbReference type="GeneID" id="37025462"/>
<gene>
    <name evidence="1" type="ORF">BDZ90DRAFT_164977</name>
</gene>
<name>A0A316USD0_9BASI</name>
<protein>
    <submittedName>
        <fullName evidence="1">Uncharacterized protein</fullName>
    </submittedName>
</protein>
<keyword evidence="2" id="KW-1185">Reference proteome</keyword>
<dbReference type="EMBL" id="KZ819666">
    <property type="protein sequence ID" value="PWN28196.1"/>
    <property type="molecule type" value="Genomic_DNA"/>
</dbReference>
<proteinExistence type="predicted"/>
<evidence type="ECO:0000313" key="1">
    <source>
        <dbReference type="EMBL" id="PWN28196.1"/>
    </source>
</evidence>
<evidence type="ECO:0000313" key="2">
    <source>
        <dbReference type="Proteomes" id="UP000245884"/>
    </source>
</evidence>
<dbReference type="RefSeq" id="XP_025362808.1">
    <property type="nucleotide sequence ID" value="XM_025503639.1"/>
</dbReference>
<reference evidence="1 2" key="1">
    <citation type="journal article" date="2018" name="Mol. Biol. Evol.">
        <title>Broad Genomic Sampling Reveals a Smut Pathogenic Ancestry of the Fungal Clade Ustilaginomycotina.</title>
        <authorList>
            <person name="Kijpornyongpan T."/>
            <person name="Mondo S.J."/>
            <person name="Barry K."/>
            <person name="Sandor L."/>
            <person name="Lee J."/>
            <person name="Lipzen A."/>
            <person name="Pangilinan J."/>
            <person name="LaButti K."/>
            <person name="Hainaut M."/>
            <person name="Henrissat B."/>
            <person name="Grigoriev I.V."/>
            <person name="Spatafora J.W."/>
            <person name="Aime M.C."/>
        </authorList>
    </citation>
    <scope>NUCLEOTIDE SEQUENCE [LARGE SCALE GENOMIC DNA]</scope>
    <source>
        <strain evidence="1 2">MCA 5214</strain>
    </source>
</reference>